<feature type="domain" description="Cell morphogenesis central region" evidence="3">
    <location>
        <begin position="734"/>
        <end position="831"/>
    </location>
</feature>
<feature type="compositionally biased region" description="Basic and acidic residues" evidence="1">
    <location>
        <begin position="1366"/>
        <end position="1380"/>
    </location>
</feature>
<feature type="compositionally biased region" description="Basic and acidic residues" evidence="1">
    <location>
        <begin position="1516"/>
        <end position="1530"/>
    </location>
</feature>
<feature type="compositionally biased region" description="Gly residues" evidence="1">
    <location>
        <begin position="893"/>
        <end position="902"/>
    </location>
</feature>
<feature type="region of interest" description="Disordered" evidence="1">
    <location>
        <begin position="663"/>
        <end position="724"/>
    </location>
</feature>
<dbReference type="InterPro" id="IPR029473">
    <property type="entry name" value="MOR2-PAG1_mid"/>
</dbReference>
<feature type="compositionally biased region" description="Basic and acidic residues" evidence="1">
    <location>
        <begin position="979"/>
        <end position="991"/>
    </location>
</feature>
<comment type="caution">
    <text evidence="5">The sequence shown here is derived from an EMBL/GenBank/DDBJ whole genome shotgun (WGS) entry which is preliminary data.</text>
</comment>
<dbReference type="PANTHER" id="PTHR12295">
    <property type="entry name" value="FURRY-RELATED"/>
    <property type="match status" value="1"/>
</dbReference>
<feature type="compositionally biased region" description="Polar residues" evidence="1">
    <location>
        <begin position="1381"/>
        <end position="1404"/>
    </location>
</feature>
<feature type="domain" description="Cell morphogenesis central region" evidence="3">
    <location>
        <begin position="555"/>
        <end position="623"/>
    </location>
</feature>
<dbReference type="Proteomes" id="UP000318571">
    <property type="component" value="Chromosome 8"/>
</dbReference>
<evidence type="ECO:0000313" key="6">
    <source>
        <dbReference type="Proteomes" id="UP000318571"/>
    </source>
</evidence>
<feature type="compositionally biased region" description="Polar residues" evidence="1">
    <location>
        <begin position="1447"/>
        <end position="1465"/>
    </location>
</feature>
<dbReference type="PANTHER" id="PTHR12295:SF30">
    <property type="entry name" value="PROTEIN FURRY"/>
    <property type="match status" value="1"/>
</dbReference>
<feature type="compositionally biased region" description="Basic and acidic residues" evidence="1">
    <location>
        <begin position="373"/>
        <end position="397"/>
    </location>
</feature>
<evidence type="ECO:0000259" key="4">
    <source>
        <dbReference type="Pfam" id="PF19421"/>
    </source>
</evidence>
<dbReference type="Pfam" id="PF19421">
    <property type="entry name" value="Fry_C"/>
    <property type="match status" value="2"/>
</dbReference>
<feature type="compositionally biased region" description="Acidic residues" evidence="1">
    <location>
        <begin position="667"/>
        <end position="683"/>
    </location>
</feature>
<evidence type="ECO:0000259" key="2">
    <source>
        <dbReference type="Pfam" id="PF14225"/>
    </source>
</evidence>
<feature type="compositionally biased region" description="Basic and acidic residues" evidence="1">
    <location>
        <begin position="1466"/>
        <end position="1476"/>
    </location>
</feature>
<feature type="domain" description="Cell morphogenesis central region" evidence="3">
    <location>
        <begin position="12"/>
        <end position="253"/>
    </location>
</feature>
<dbReference type="STRING" id="6832.A0A553N691"/>
<dbReference type="GO" id="GO:0005938">
    <property type="term" value="C:cell cortex"/>
    <property type="evidence" value="ECO:0007669"/>
    <property type="project" value="TreeGrafter"/>
</dbReference>
<feature type="region of interest" description="Disordered" evidence="1">
    <location>
        <begin position="1447"/>
        <end position="1476"/>
    </location>
</feature>
<gene>
    <name evidence="5" type="ORF">TCAL_11533</name>
</gene>
<evidence type="ECO:0000256" key="1">
    <source>
        <dbReference type="SAM" id="MobiDB-lite"/>
    </source>
</evidence>
<dbReference type="InterPro" id="IPR039867">
    <property type="entry name" value="Furry/Tao3/Mor2"/>
</dbReference>
<feature type="compositionally biased region" description="Polar residues" evidence="1">
    <location>
        <begin position="1333"/>
        <end position="1364"/>
    </location>
</feature>
<feature type="compositionally biased region" description="Acidic residues" evidence="1">
    <location>
        <begin position="1608"/>
        <end position="1621"/>
    </location>
</feature>
<name>A0A553N691_TIGCA</name>
<feature type="non-terminal residue" evidence="5">
    <location>
        <position position="1"/>
    </location>
</feature>
<feature type="region of interest" description="Disordered" evidence="1">
    <location>
        <begin position="359"/>
        <end position="399"/>
    </location>
</feature>
<organism evidence="5 6">
    <name type="scientific">Tigriopus californicus</name>
    <name type="common">Marine copepod</name>
    <dbReference type="NCBI Taxonomy" id="6832"/>
    <lineage>
        <taxon>Eukaryota</taxon>
        <taxon>Metazoa</taxon>
        <taxon>Ecdysozoa</taxon>
        <taxon>Arthropoda</taxon>
        <taxon>Crustacea</taxon>
        <taxon>Multicrustacea</taxon>
        <taxon>Hexanauplia</taxon>
        <taxon>Copepoda</taxon>
        <taxon>Harpacticoida</taxon>
        <taxon>Harpacticidae</taxon>
        <taxon>Tigriopus</taxon>
    </lineage>
</organism>
<dbReference type="GO" id="GO:0000902">
    <property type="term" value="P:cell morphogenesis"/>
    <property type="evidence" value="ECO:0007669"/>
    <property type="project" value="InterPro"/>
</dbReference>
<feature type="compositionally biased region" description="Low complexity" evidence="1">
    <location>
        <begin position="1571"/>
        <end position="1585"/>
    </location>
</feature>
<dbReference type="Pfam" id="PF14228">
    <property type="entry name" value="MOR2-PAG1_mid"/>
    <property type="match status" value="3"/>
</dbReference>
<feature type="compositionally biased region" description="Polar residues" evidence="1">
    <location>
        <begin position="1905"/>
        <end position="1914"/>
    </location>
</feature>
<dbReference type="InterPro" id="IPR045842">
    <property type="entry name" value="Fry_C"/>
</dbReference>
<accession>A0A553N691</accession>
<dbReference type="Pfam" id="PF14225">
    <property type="entry name" value="MOR2-PAG1_C"/>
    <property type="match status" value="1"/>
</dbReference>
<protein>
    <recommendedName>
        <fullName evidence="7">Protein furry</fullName>
    </recommendedName>
</protein>
<feature type="domain" description="Protein furry C-terminal" evidence="4">
    <location>
        <begin position="1655"/>
        <end position="1865"/>
    </location>
</feature>
<keyword evidence="6" id="KW-1185">Reference proteome</keyword>
<evidence type="ECO:0008006" key="7">
    <source>
        <dbReference type="Google" id="ProtNLM"/>
    </source>
</evidence>
<feature type="compositionally biased region" description="Polar residues" evidence="1">
    <location>
        <begin position="695"/>
        <end position="721"/>
    </location>
</feature>
<feature type="region of interest" description="Disordered" evidence="1">
    <location>
        <begin position="1876"/>
        <end position="1914"/>
    </location>
</feature>
<feature type="region of interest" description="Disordered" evidence="1">
    <location>
        <begin position="1333"/>
        <end position="1404"/>
    </location>
</feature>
<proteinExistence type="predicted"/>
<dbReference type="OMA" id="EXRRTRE"/>
<sequence>VYSLAQETIVLLLEYNQDRSYVLEWLVDRCFTGEDQVADGCFLALATVFATREYPCDHYTGIINVTLLNTGCPRTQIHETALQLLQILDKRFFGSISPLGSENEQDDGNDTLPRRSTLDVLLSTTYSRSQLYLSRQLAQLHPEMTMPMFSEICHRLQTARPSIVKCLLYYLLPWLYNMELVDPNVLLELSPPEARVPTGREGWGTTEATEMITNNLFYITVKFGDEHPKEVEELWQAMCDCWQKNLRVIIRYLFIISGLAPSELVEFVSFIGNKYSQRPCFNLPRIADVVFNIANITERFSISPQAKRVVLYLARAQPLKVLEEMMMELQSVETLNCTIERTETPPYFRLTFLRKTSSNSESNMQLTSSRQDLSTEKGTIHTKRHSQEEQQRREISTRNEMSIAGSLKSAGSMASSAGSAMVAGIQRVGEKVRALSGSTNFNKPSILGGGGSVHPQHLNIGMPPCPEGMSQSLVITSQGEAQSSSLMSHSDHQYLPQTSLNFGLSLSKEGSCKSEDNKSESNIYCQPHPLPMPEYGGWFAPLTEFLPHASQPISSFHRSNLAVILLTDLVVDGLDLDCHGVDWSVHVPLMLHIIFLGLDNSRELVYKHCQQLLLNLLIVLCEHQDHLSISSILMQNKAEHLNYGLVLAKLPIIEHNFTESYLPMDPQDLDETQDERTDEDDESVQSSKTSEEPTSRSTVQIASQTNESTGKNRGSTTTGNGVHSAPTVADLTKALIHFIASRKCQPFWQYEDITRNVWSIRSAEQIDVFLAHVLQVFELSLPHSRLAERWSQLSLHLALSCSSRHYAGRSLQIFRALRVPISSRMLSDILSRLVETIAEQGEDMQGYVTELILTLEAVVDALDSDIRPMDLSRDIFKSTPNLKDASQASSGGHSHGSGGMGGHTASANPNQGPSSFREQIEIQHSTSPIGHGYHVSAPPTGPFSRYDRNVSFPRHPTSGAMQPFPSRKTISPVPANGDIRGRSGTESEVRHKGGLGSNILGSTLPRSRSAQSLKLQDQASQDDKMNILVQLFWICLAVLESDYEHEFLLGLRLLERVLSKLPLDRPDVREKVDKLQIQLKWPRFPGVHSLLLKGCTNSGTYEATIQVISQMTSLLDFPVIDPSQSLGFPMNVIALLPYMVQNYEDANDLCIQSAENIAQVSQEKSKKLENLATVMTLYSRRTFSKESFQWTKCVVKYLYDLYSHFSFNMLSFLVEVLEKGPVSTQGPVMTIIHCLLHYIDMSQATQMINADLLRTVAKFIETPHWREALKILKLAVTRSSTLVAPPSNSGPVTYHWDASPSNFSNFSEGDLYFKKELPGRTMEFTFDLSQTPVIGRKQTPNRQSHLYHSGSTSVSTLTTMSQPSAFDEKDSLTSLRKDDGSSTMSPRRSMSISAADSASTSGWKRPWLSQSSVRERLVNLLNSCGQRVGLPKSPSVIFSQTSELLERQSSMASSTEEVSANNDLSQESRQHDTTDTEQKFGMYMREFDFLEYELESLEGESVDNFNWGVRRPSLSHLEDTGSRENEDHLNRNSGNEITPIMSKREANAGVGAEESSDDDVGSQMSARSTDDNSGASSVSSNSLGAFPPNSLPLDKIGKRRFSGKTLSEADDSTSDTDDEGEMTDHDLTPCNVSPSLSQLLNWSTGTNAEGGNRIMEQEDCEDHWKNHVQIVMQDPNNESLIFTFFAFAKLFHELRLKTCLMSQDAVFSLSKERTSFSQSSIKQASDQFQEVTDVLSEVSEFPHVWCDFEGIGGTKLVEKIKFNILEIQENFDNFMDKKELTLECLDAVKMHQKLVNLGEQLDYNIDTEQVDLCRCLFKLHFQLLLLLECFVKLVRLILQSAQKNPDLKYISKEVLDKRNELLKVTHSRIAISTPIEGSTKLDSSRSPESKTVKSEHFSPTHERPQSSASESESLVMGSSASALPSIVIQESVDDDKKGDDDCGSEFSSLNSSEISTAETILFEAQSKRESEYHVFGLLCEEKWASVLAYYRQQHKAKWTKNQSSSEEDDLTAILHIYCQILAERGENIFAMTVTDGELNEHCNRFKDSSLQLQSIVKSMESQLARQKQTKSNSESVL</sequence>
<evidence type="ECO:0000313" key="5">
    <source>
        <dbReference type="EMBL" id="TRY60948.1"/>
    </source>
</evidence>
<feature type="domain" description="Protein furry C-terminal" evidence="4">
    <location>
        <begin position="1315"/>
        <end position="1563"/>
    </location>
</feature>
<feature type="compositionally biased region" description="Polar residues" evidence="1">
    <location>
        <begin position="359"/>
        <end position="372"/>
    </location>
</feature>
<feature type="region of interest" description="Disordered" evidence="1">
    <location>
        <begin position="927"/>
        <end position="1004"/>
    </location>
</feature>
<dbReference type="EMBL" id="VCGU01000459">
    <property type="protein sequence ID" value="TRY60948.1"/>
    <property type="molecule type" value="Genomic_DNA"/>
</dbReference>
<dbReference type="GO" id="GO:0030427">
    <property type="term" value="C:site of polarized growth"/>
    <property type="evidence" value="ECO:0007669"/>
    <property type="project" value="TreeGrafter"/>
</dbReference>
<feature type="region of interest" description="Disordered" evidence="1">
    <location>
        <begin position="881"/>
        <end position="915"/>
    </location>
</feature>
<feature type="compositionally biased region" description="Basic and acidic residues" evidence="1">
    <location>
        <begin position="1882"/>
        <end position="1904"/>
    </location>
</feature>
<dbReference type="InterPro" id="IPR025481">
    <property type="entry name" value="Cell_Morphogen_C"/>
</dbReference>
<feature type="region of interest" description="Disordered" evidence="1">
    <location>
        <begin position="1515"/>
        <end position="1649"/>
    </location>
</feature>
<evidence type="ECO:0000259" key="3">
    <source>
        <dbReference type="Pfam" id="PF14228"/>
    </source>
</evidence>
<feature type="compositionally biased region" description="Polar residues" evidence="1">
    <location>
        <begin position="1630"/>
        <end position="1649"/>
    </location>
</feature>
<reference evidence="5 6" key="1">
    <citation type="journal article" date="2018" name="Nat. Ecol. Evol.">
        <title>Genomic signatures of mitonuclear coevolution across populations of Tigriopus californicus.</title>
        <authorList>
            <person name="Barreto F.S."/>
            <person name="Watson E.T."/>
            <person name="Lima T.G."/>
            <person name="Willett C.S."/>
            <person name="Edmands S."/>
            <person name="Li W."/>
            <person name="Burton R.S."/>
        </authorList>
    </citation>
    <scope>NUCLEOTIDE SEQUENCE [LARGE SCALE GENOMIC DNA]</scope>
    <source>
        <strain evidence="5 6">San Diego</strain>
    </source>
</reference>
<dbReference type="GO" id="GO:0031175">
    <property type="term" value="P:neuron projection development"/>
    <property type="evidence" value="ECO:0007669"/>
    <property type="project" value="TreeGrafter"/>
</dbReference>
<feature type="domain" description="Cell morphogenesis protein C-terminal" evidence="2">
    <location>
        <begin position="1030"/>
        <end position="1280"/>
    </location>
</feature>